<dbReference type="EMBL" id="CP163445">
    <property type="protein sequence ID" value="XDQ77876.1"/>
    <property type="molecule type" value="Genomic_DNA"/>
</dbReference>
<evidence type="ECO:0000256" key="5">
    <source>
        <dbReference type="SAM" id="MobiDB-lite"/>
    </source>
</evidence>
<dbReference type="PANTHER" id="PTHR43776:SF7">
    <property type="entry name" value="D,D-DIPEPTIDE TRANSPORT ATP-BINDING PROTEIN DDPF-RELATED"/>
    <property type="match status" value="1"/>
</dbReference>
<dbReference type="PROSITE" id="PS00211">
    <property type="entry name" value="ABC_TRANSPORTER_1"/>
    <property type="match status" value="2"/>
</dbReference>
<dbReference type="InterPro" id="IPR050319">
    <property type="entry name" value="ABC_transp_ATP-bind"/>
</dbReference>
<dbReference type="NCBIfam" id="NF007739">
    <property type="entry name" value="PRK10419.1"/>
    <property type="match status" value="3"/>
</dbReference>
<dbReference type="PROSITE" id="PS50893">
    <property type="entry name" value="ABC_TRANSPORTER_2"/>
    <property type="match status" value="2"/>
</dbReference>
<dbReference type="NCBIfam" id="NF008453">
    <property type="entry name" value="PRK11308.1"/>
    <property type="match status" value="3"/>
</dbReference>
<evidence type="ECO:0000259" key="6">
    <source>
        <dbReference type="PROSITE" id="PS50893"/>
    </source>
</evidence>
<dbReference type="GO" id="GO:0016887">
    <property type="term" value="F:ATP hydrolysis activity"/>
    <property type="evidence" value="ECO:0007669"/>
    <property type="project" value="InterPro"/>
</dbReference>
<feature type="domain" description="ABC transporter" evidence="6">
    <location>
        <begin position="4"/>
        <end position="284"/>
    </location>
</feature>
<evidence type="ECO:0000256" key="1">
    <source>
        <dbReference type="ARBA" id="ARBA00005417"/>
    </source>
</evidence>
<evidence type="ECO:0000313" key="7">
    <source>
        <dbReference type="EMBL" id="XDQ77876.1"/>
    </source>
</evidence>
<evidence type="ECO:0000256" key="4">
    <source>
        <dbReference type="ARBA" id="ARBA00022840"/>
    </source>
</evidence>
<reference evidence="7" key="1">
    <citation type="submission" date="2024-07" db="EMBL/GenBank/DDBJ databases">
        <authorList>
            <person name="Yu S.T."/>
        </authorList>
    </citation>
    <scope>NUCLEOTIDE SEQUENCE</scope>
    <source>
        <strain evidence="7">Y1</strain>
    </source>
</reference>
<proteinExistence type="inferred from homology"/>
<organism evidence="7">
    <name type="scientific">Streptomyces sp. Y1</name>
    <dbReference type="NCBI Taxonomy" id="3238634"/>
    <lineage>
        <taxon>Bacteria</taxon>
        <taxon>Bacillati</taxon>
        <taxon>Actinomycetota</taxon>
        <taxon>Actinomycetes</taxon>
        <taxon>Kitasatosporales</taxon>
        <taxon>Streptomycetaceae</taxon>
        <taxon>Streptomyces</taxon>
    </lineage>
</organism>
<evidence type="ECO:0000256" key="2">
    <source>
        <dbReference type="ARBA" id="ARBA00022448"/>
    </source>
</evidence>
<dbReference type="Gene3D" id="3.40.50.300">
    <property type="entry name" value="P-loop containing nucleotide triphosphate hydrolases"/>
    <property type="match status" value="2"/>
</dbReference>
<dbReference type="InterPro" id="IPR003593">
    <property type="entry name" value="AAA+_ATPase"/>
</dbReference>
<dbReference type="SMART" id="SM00382">
    <property type="entry name" value="AAA"/>
    <property type="match status" value="2"/>
</dbReference>
<dbReference type="AlphaFoldDB" id="A0AB39TEP8"/>
<comment type="similarity">
    <text evidence="1">Belongs to the ABC transporter superfamily.</text>
</comment>
<keyword evidence="3" id="KW-0547">Nucleotide-binding</keyword>
<keyword evidence="2" id="KW-0813">Transport</keyword>
<dbReference type="PANTHER" id="PTHR43776">
    <property type="entry name" value="TRANSPORT ATP-BINDING PROTEIN"/>
    <property type="match status" value="1"/>
</dbReference>
<feature type="domain" description="ABC transporter" evidence="6">
    <location>
        <begin position="347"/>
        <end position="589"/>
    </location>
</feature>
<gene>
    <name evidence="7" type="ORF">AB2U05_05010</name>
</gene>
<keyword evidence="4 7" id="KW-0067">ATP-binding</keyword>
<dbReference type="InterPro" id="IPR017871">
    <property type="entry name" value="ABC_transporter-like_CS"/>
</dbReference>
<dbReference type="SUPFAM" id="SSF52540">
    <property type="entry name" value="P-loop containing nucleoside triphosphate hydrolases"/>
    <property type="match status" value="2"/>
</dbReference>
<dbReference type="Pfam" id="PF00005">
    <property type="entry name" value="ABC_tran"/>
    <property type="match status" value="2"/>
</dbReference>
<dbReference type="CDD" id="cd03257">
    <property type="entry name" value="ABC_NikE_OppD_transporters"/>
    <property type="match status" value="2"/>
</dbReference>
<dbReference type="GO" id="GO:0015833">
    <property type="term" value="P:peptide transport"/>
    <property type="evidence" value="ECO:0007669"/>
    <property type="project" value="InterPro"/>
</dbReference>
<dbReference type="GO" id="GO:0055085">
    <property type="term" value="P:transmembrane transport"/>
    <property type="evidence" value="ECO:0007669"/>
    <property type="project" value="UniProtKB-ARBA"/>
</dbReference>
<protein>
    <submittedName>
        <fullName evidence="7">Dipeptide ABC transporter ATP-binding protein</fullName>
    </submittedName>
</protein>
<name>A0AB39TEP8_9ACTN</name>
<dbReference type="InterPro" id="IPR003439">
    <property type="entry name" value="ABC_transporter-like_ATP-bd"/>
</dbReference>
<dbReference type="GO" id="GO:0005524">
    <property type="term" value="F:ATP binding"/>
    <property type="evidence" value="ECO:0007669"/>
    <property type="project" value="UniProtKB-KW"/>
</dbReference>
<dbReference type="FunFam" id="3.40.50.300:FF:000016">
    <property type="entry name" value="Oligopeptide ABC transporter ATP-binding component"/>
    <property type="match status" value="1"/>
</dbReference>
<accession>A0AB39TEP8</accession>
<dbReference type="InterPro" id="IPR027417">
    <property type="entry name" value="P-loop_NTPase"/>
</dbReference>
<feature type="region of interest" description="Disordered" evidence="5">
    <location>
        <begin position="295"/>
        <end position="314"/>
    </location>
</feature>
<dbReference type="Pfam" id="PF08352">
    <property type="entry name" value="oligo_HPY"/>
    <property type="match status" value="1"/>
</dbReference>
<sequence>MLSVRDLTVTFAAPRGGEPVTAVSGLSFDLAPGEVVGLVGESGSGKSTVGLAVLGLHDPRTTTVTGSIRLGGRELVGGAAEPAGAQELVGTQELVGAQALVGTQELVGAQESVLRRVRGGRAALVFQDALTSLSPFHGVGAQLAEMYRLHYPGAGRAEARRRAVAMLERVGIPAARAGDHPHRFSGGMRQRVMIAMALMNDPQLLIADEPTTALDARVQRQVLDLLRELQREHGTAVLLVSHDLGVVAGTTDRTLVLRGGREVESAPTGDLLAAPREPYTRALVGAALGLDSVPGSELPTVDDPSPTRTFRTRGDVGLRPSERWLVEVDDLAVHFPRRRRLASPRDLRAEGLRLPTLRAEPVRAVDGVSLRIAPGETVGLVGESGSGKSTTARVLAGLQHSSGGRVRYDGQDATRPDRELRRRLSREVQLVFQDPYASLNPRRTIARTLDTPLRLHTPLGAAQRRERAAELLEQVGLSADHLDRYPHEFSGGQRQRIGIARALAPQPRLIIADEPVSALDVSVQAQVLNLLMELRERLDVAFLFVSHDLAVVRHFCDRVAVMHRGRLVESTDRDRLFAAPHTDYTRELLAAAH</sequence>
<evidence type="ECO:0000256" key="3">
    <source>
        <dbReference type="ARBA" id="ARBA00022741"/>
    </source>
</evidence>
<dbReference type="RefSeq" id="WP_369182521.1">
    <property type="nucleotide sequence ID" value="NZ_CP163445.1"/>
</dbReference>
<dbReference type="InterPro" id="IPR013563">
    <property type="entry name" value="Oligopep_ABC_C"/>
</dbReference>